<organism evidence="3 4">
    <name type="scientific">Silvimonas iriomotensis</name>
    <dbReference type="NCBI Taxonomy" id="449662"/>
    <lineage>
        <taxon>Bacteria</taxon>
        <taxon>Pseudomonadati</taxon>
        <taxon>Pseudomonadota</taxon>
        <taxon>Betaproteobacteria</taxon>
        <taxon>Neisseriales</taxon>
        <taxon>Chitinibacteraceae</taxon>
        <taxon>Silvimonas</taxon>
    </lineage>
</organism>
<keyword evidence="1" id="KW-0812">Transmembrane</keyword>
<proteinExistence type="predicted"/>
<gene>
    <name evidence="3" type="ORF">GCM10010970_39230</name>
</gene>
<evidence type="ECO:0000313" key="4">
    <source>
        <dbReference type="Proteomes" id="UP000637267"/>
    </source>
</evidence>
<dbReference type="RefSeq" id="WP_188706806.1">
    <property type="nucleotide sequence ID" value="NZ_BMLX01000008.1"/>
</dbReference>
<feature type="signal peptide" evidence="2">
    <location>
        <begin position="1"/>
        <end position="30"/>
    </location>
</feature>
<comment type="caution">
    <text evidence="3">The sequence shown here is derived from an EMBL/GenBank/DDBJ whole genome shotgun (WGS) entry which is preliminary data.</text>
</comment>
<dbReference type="EMBL" id="BMLX01000008">
    <property type="protein sequence ID" value="GGP23923.1"/>
    <property type="molecule type" value="Genomic_DNA"/>
</dbReference>
<keyword evidence="4" id="KW-1185">Reference proteome</keyword>
<keyword evidence="2" id="KW-0732">Signal</keyword>
<name>A0ABQ2PED9_9NEIS</name>
<keyword evidence="1" id="KW-0472">Membrane</keyword>
<feature type="transmembrane region" description="Helical" evidence="1">
    <location>
        <begin position="123"/>
        <end position="151"/>
    </location>
</feature>
<reference evidence="4" key="1">
    <citation type="journal article" date="2019" name="Int. J. Syst. Evol. Microbiol.">
        <title>The Global Catalogue of Microorganisms (GCM) 10K type strain sequencing project: providing services to taxonomists for standard genome sequencing and annotation.</title>
        <authorList>
            <consortium name="The Broad Institute Genomics Platform"/>
            <consortium name="The Broad Institute Genome Sequencing Center for Infectious Disease"/>
            <person name="Wu L."/>
            <person name="Ma J."/>
        </authorList>
    </citation>
    <scope>NUCLEOTIDE SEQUENCE [LARGE SCALE GENOMIC DNA]</scope>
    <source>
        <strain evidence="4">CGMCC 1.8859</strain>
    </source>
</reference>
<evidence type="ECO:0000256" key="2">
    <source>
        <dbReference type="SAM" id="SignalP"/>
    </source>
</evidence>
<accession>A0ABQ2PED9</accession>
<evidence type="ECO:0000313" key="3">
    <source>
        <dbReference type="EMBL" id="GGP23923.1"/>
    </source>
</evidence>
<sequence length="193" mass="20823">MSSTDSGRLARPLLPLIALLLAFWAHPVLAECDNAAAQEDCAPAATTPIPLVLDGRLSDPVALPPPVSSPVLDATLDTLRKEQAAIEMRMRLLEHQGPVRAAPRASPQIVRADQPAQPLLQTALAYVAAHAQILIAALASVLAVGALLLMMRRSQARKVIRERDEALALRPVPPAWSGDMEFDLKPFVFADRR</sequence>
<evidence type="ECO:0000256" key="1">
    <source>
        <dbReference type="SAM" id="Phobius"/>
    </source>
</evidence>
<feature type="chain" id="PRO_5047085754" evidence="2">
    <location>
        <begin position="31"/>
        <end position="193"/>
    </location>
</feature>
<keyword evidence="1" id="KW-1133">Transmembrane helix</keyword>
<dbReference type="Proteomes" id="UP000637267">
    <property type="component" value="Unassembled WGS sequence"/>
</dbReference>
<protein>
    <submittedName>
        <fullName evidence="3">Uncharacterized protein</fullName>
    </submittedName>
</protein>